<accession>A0ABP7AJW0</accession>
<dbReference type="Proteomes" id="UP001501490">
    <property type="component" value="Unassembled WGS sequence"/>
</dbReference>
<evidence type="ECO:0000256" key="2">
    <source>
        <dbReference type="ARBA" id="ARBA00022573"/>
    </source>
</evidence>
<dbReference type="InterPro" id="IPR035996">
    <property type="entry name" value="4pyrrol_Methylase_sf"/>
</dbReference>
<evidence type="ECO:0000313" key="8">
    <source>
        <dbReference type="Proteomes" id="UP001501490"/>
    </source>
</evidence>
<dbReference type="CDD" id="cd11643">
    <property type="entry name" value="Precorrin-6A-synthase"/>
    <property type="match status" value="1"/>
</dbReference>
<dbReference type="InterPro" id="IPR000878">
    <property type="entry name" value="4pyrrol_Mease"/>
</dbReference>
<keyword evidence="4" id="KW-0808">Transferase</keyword>
<name>A0ABP7AJW0_9ACTN</name>
<gene>
    <name evidence="7" type="primary">cobF</name>
    <name evidence="7" type="ORF">GCM10022236_40060</name>
</gene>
<dbReference type="PIRSF" id="PIRSF036525">
    <property type="entry name" value="CobF"/>
    <property type="match status" value="1"/>
</dbReference>
<keyword evidence="3" id="KW-0489">Methyltransferase</keyword>
<dbReference type="InterPro" id="IPR012797">
    <property type="entry name" value="CobF"/>
</dbReference>
<dbReference type="NCBIfam" id="TIGR02434">
    <property type="entry name" value="CobF"/>
    <property type="match status" value="1"/>
</dbReference>
<dbReference type="PANTHER" id="PTHR43467">
    <property type="entry name" value="COBALT-PRECORRIN-2 C(20)-METHYLTRANSFERASE"/>
    <property type="match status" value="1"/>
</dbReference>
<evidence type="ECO:0000256" key="3">
    <source>
        <dbReference type="ARBA" id="ARBA00022603"/>
    </source>
</evidence>
<dbReference type="InterPro" id="IPR014777">
    <property type="entry name" value="4pyrrole_Mease_sub1"/>
</dbReference>
<keyword evidence="5" id="KW-0949">S-adenosyl-L-methionine</keyword>
<keyword evidence="8" id="KW-1185">Reference proteome</keyword>
<dbReference type="PANTHER" id="PTHR43467:SF1">
    <property type="entry name" value="PRECORRIN-6A SYNTHASE [DEACETYLATING]"/>
    <property type="match status" value="1"/>
</dbReference>
<dbReference type="SUPFAM" id="SSF53790">
    <property type="entry name" value="Tetrapyrrole methylase"/>
    <property type="match status" value="1"/>
</dbReference>
<proteinExistence type="predicted"/>
<keyword evidence="2" id="KW-0169">Cobalamin biosynthesis</keyword>
<dbReference type="InterPro" id="IPR014776">
    <property type="entry name" value="4pyrrole_Mease_sub2"/>
</dbReference>
<feature type="domain" description="Tetrapyrrole methylase" evidence="6">
    <location>
        <begin position="4"/>
        <end position="220"/>
    </location>
</feature>
<protein>
    <submittedName>
        <fullName evidence="7">Precorrin-6A synthase (Deacetylating)</fullName>
    </submittedName>
</protein>
<evidence type="ECO:0000259" key="6">
    <source>
        <dbReference type="Pfam" id="PF00590"/>
    </source>
</evidence>
<evidence type="ECO:0000313" key="7">
    <source>
        <dbReference type="EMBL" id="GAA3633478.1"/>
    </source>
</evidence>
<dbReference type="RefSeq" id="WP_344807914.1">
    <property type="nucleotide sequence ID" value="NZ_BAABAB010000033.1"/>
</dbReference>
<comment type="pathway">
    <text evidence="1">Cofactor biosynthesis; adenosylcobalamin biosynthesis.</text>
</comment>
<reference evidence="8" key="1">
    <citation type="journal article" date="2019" name="Int. J. Syst. Evol. Microbiol.">
        <title>The Global Catalogue of Microorganisms (GCM) 10K type strain sequencing project: providing services to taxonomists for standard genome sequencing and annotation.</title>
        <authorList>
            <consortium name="The Broad Institute Genomics Platform"/>
            <consortium name="The Broad Institute Genome Sequencing Center for Infectious Disease"/>
            <person name="Wu L."/>
            <person name="Ma J."/>
        </authorList>
    </citation>
    <scope>NUCLEOTIDE SEQUENCE [LARGE SCALE GENOMIC DNA]</scope>
    <source>
        <strain evidence="8">JCM 16929</strain>
    </source>
</reference>
<dbReference type="Pfam" id="PF00590">
    <property type="entry name" value="TP_methylase"/>
    <property type="match status" value="1"/>
</dbReference>
<organism evidence="7 8">
    <name type="scientific">Microlunatus ginsengisoli</name>
    <dbReference type="NCBI Taxonomy" id="363863"/>
    <lineage>
        <taxon>Bacteria</taxon>
        <taxon>Bacillati</taxon>
        <taxon>Actinomycetota</taxon>
        <taxon>Actinomycetes</taxon>
        <taxon>Propionibacteriales</taxon>
        <taxon>Propionibacteriaceae</taxon>
        <taxon>Microlunatus</taxon>
    </lineage>
</organism>
<evidence type="ECO:0000256" key="5">
    <source>
        <dbReference type="ARBA" id="ARBA00022691"/>
    </source>
</evidence>
<dbReference type="Gene3D" id="3.30.950.10">
    <property type="entry name" value="Methyltransferase, Cobalt-precorrin-4 Transmethylase, Domain 2"/>
    <property type="match status" value="1"/>
</dbReference>
<comment type="caution">
    <text evidence="7">The sequence shown here is derived from an EMBL/GenBank/DDBJ whole genome shotgun (WGS) entry which is preliminary data.</text>
</comment>
<evidence type="ECO:0000256" key="4">
    <source>
        <dbReference type="ARBA" id="ARBA00022679"/>
    </source>
</evidence>
<dbReference type="EMBL" id="BAABAB010000033">
    <property type="protein sequence ID" value="GAA3633478.1"/>
    <property type="molecule type" value="Genomic_DNA"/>
</dbReference>
<evidence type="ECO:0000256" key="1">
    <source>
        <dbReference type="ARBA" id="ARBA00004953"/>
    </source>
</evidence>
<sequence>MIEILVIGIGSGSPVHLTEEARLAMNQVDVFLVADKGPSRSDLATIRRELCAAVIDHDRYRFVEVPDPARDRTSDDYDGAVQDWHAARVATYADILAADLPAGGTVGFLVWGDPAFYDSTIRIAAELSGDVRVIPGISSLQLLAAAHRIVLNQIGQPIHITTGRRLLAEYTPDLGDVLVMLDGDLACEDLVPLHPDLQIFWGAQLGLPAQALAAGRLAEVIGDIRATREALRGEHGWVLDTYLLRQP</sequence>
<dbReference type="Gene3D" id="3.40.1010.10">
    <property type="entry name" value="Cobalt-precorrin-4 Transmethylase, Domain 1"/>
    <property type="match status" value="1"/>
</dbReference>